<dbReference type="AlphaFoldDB" id="A0ABD3UIX7"/>
<dbReference type="EMBL" id="JBJXBP010000001">
    <property type="protein sequence ID" value="KAL3849486.1"/>
    <property type="molecule type" value="Genomic_DNA"/>
</dbReference>
<proteinExistence type="predicted"/>
<keyword evidence="2" id="KW-1185">Reference proteome</keyword>
<reference evidence="1 2" key="1">
    <citation type="submission" date="2024-12" db="EMBL/GenBank/DDBJ databases">
        <title>The unique morphological basis and parallel evolutionary history of personate flowers in Penstemon.</title>
        <authorList>
            <person name="Depatie T.H."/>
            <person name="Wessinger C.A."/>
        </authorList>
    </citation>
    <scope>NUCLEOTIDE SEQUENCE [LARGE SCALE GENOMIC DNA]</scope>
    <source>
        <strain evidence="1">WTNN_2</strain>
        <tissue evidence="1">Leaf</tissue>
    </source>
</reference>
<accession>A0ABD3UIX7</accession>
<evidence type="ECO:0000313" key="1">
    <source>
        <dbReference type="EMBL" id="KAL3849486.1"/>
    </source>
</evidence>
<organism evidence="1 2">
    <name type="scientific">Penstemon smallii</name>
    <dbReference type="NCBI Taxonomy" id="265156"/>
    <lineage>
        <taxon>Eukaryota</taxon>
        <taxon>Viridiplantae</taxon>
        <taxon>Streptophyta</taxon>
        <taxon>Embryophyta</taxon>
        <taxon>Tracheophyta</taxon>
        <taxon>Spermatophyta</taxon>
        <taxon>Magnoliopsida</taxon>
        <taxon>eudicotyledons</taxon>
        <taxon>Gunneridae</taxon>
        <taxon>Pentapetalae</taxon>
        <taxon>asterids</taxon>
        <taxon>lamiids</taxon>
        <taxon>Lamiales</taxon>
        <taxon>Plantaginaceae</taxon>
        <taxon>Cheloneae</taxon>
        <taxon>Penstemon</taxon>
    </lineage>
</organism>
<evidence type="ECO:0000313" key="2">
    <source>
        <dbReference type="Proteomes" id="UP001634393"/>
    </source>
</evidence>
<name>A0ABD3UIX7_9LAMI</name>
<comment type="caution">
    <text evidence="1">The sequence shown here is derived from an EMBL/GenBank/DDBJ whole genome shotgun (WGS) entry which is preliminary data.</text>
</comment>
<dbReference type="Proteomes" id="UP001634393">
    <property type="component" value="Unassembled WGS sequence"/>
</dbReference>
<gene>
    <name evidence="1" type="ORF">ACJIZ3_011368</name>
</gene>
<protein>
    <submittedName>
        <fullName evidence="1">Uncharacterized protein</fullName>
    </submittedName>
</protein>
<sequence>MPLTRTAHADYNALYGSWSPNERAYFIGRLFGAAQNKEIHDVAALRGIMQRIATQMNANFQPRLFTIAELRDMLHRIRLHYVDFCEFLENPWVDYDPHDMEVSVLAPQWETIDPHPPSYRRFRMYGEPHYMRLRFIFDIKRCAILPPEVIGPEWPIHVRADDEDALAIIPLNLGKCNVPEATPPQPVRENYIFVNGNERDSAGAEENVNGLFGSGLWQVD</sequence>